<protein>
    <submittedName>
        <fullName evidence="2">Peptidase C39 family protein</fullName>
    </submittedName>
</protein>
<dbReference type="Proteomes" id="UP001279642">
    <property type="component" value="Unassembled WGS sequence"/>
</dbReference>
<evidence type="ECO:0000313" key="2">
    <source>
        <dbReference type="EMBL" id="MDY0881721.1"/>
    </source>
</evidence>
<organism evidence="2 3">
    <name type="scientific">Dongia soli</name>
    <dbReference type="NCBI Taxonomy" id="600628"/>
    <lineage>
        <taxon>Bacteria</taxon>
        <taxon>Pseudomonadati</taxon>
        <taxon>Pseudomonadota</taxon>
        <taxon>Alphaproteobacteria</taxon>
        <taxon>Rhodospirillales</taxon>
        <taxon>Dongiaceae</taxon>
        <taxon>Dongia</taxon>
    </lineage>
</organism>
<dbReference type="InterPro" id="IPR021770">
    <property type="entry name" value="DUF3335"/>
</dbReference>
<sequence length="242" mass="26580">MPARGKAAAKPRAAKKATRKSSGRKAGAAAKPRRIAYYNQSTGFTCGPSSLMMAMNALDPKVKIARRLELQLWREATTIFMGAGHGGSGALGLALAAKRRGFSAEVWMNKGGVFLSDRLDDKDRIQVMRLLQQADLEEAKRLRIPVHRGNPSIAELRQAMAAGAIPIVLVSTNLFHGDDTPHWVVVSAIEDEEIRVNDPWISRELGQTARQQAGRTVSHADFKRMTVYGPKKERSTVLIRRG</sequence>
<evidence type="ECO:0000313" key="3">
    <source>
        <dbReference type="Proteomes" id="UP001279642"/>
    </source>
</evidence>
<feature type="region of interest" description="Disordered" evidence="1">
    <location>
        <begin position="1"/>
        <end position="29"/>
    </location>
</feature>
<dbReference type="Gene3D" id="3.90.70.10">
    <property type="entry name" value="Cysteine proteinases"/>
    <property type="match status" value="1"/>
</dbReference>
<dbReference type="RefSeq" id="WP_320506774.1">
    <property type="nucleotide sequence ID" value="NZ_JAXCLW010000001.1"/>
</dbReference>
<evidence type="ECO:0000256" key="1">
    <source>
        <dbReference type="SAM" id="MobiDB-lite"/>
    </source>
</evidence>
<comment type="caution">
    <text evidence="2">The sequence shown here is derived from an EMBL/GenBank/DDBJ whole genome shotgun (WGS) entry which is preliminary data.</text>
</comment>
<dbReference type="EMBL" id="JAXCLW010000001">
    <property type="protein sequence ID" value="MDY0881721.1"/>
    <property type="molecule type" value="Genomic_DNA"/>
</dbReference>
<dbReference type="Pfam" id="PF11814">
    <property type="entry name" value="DUF3335"/>
    <property type="match status" value="1"/>
</dbReference>
<feature type="compositionally biased region" description="Basic residues" evidence="1">
    <location>
        <begin position="7"/>
        <end position="23"/>
    </location>
</feature>
<reference evidence="2 3" key="1">
    <citation type="journal article" date="2016" name="Antonie Van Leeuwenhoek">
        <title>Dongia soli sp. nov., isolated from soil from Dokdo, Korea.</title>
        <authorList>
            <person name="Kim D.U."/>
            <person name="Lee H."/>
            <person name="Kim H."/>
            <person name="Kim S.G."/>
            <person name="Ka J.O."/>
        </authorList>
    </citation>
    <scope>NUCLEOTIDE SEQUENCE [LARGE SCALE GENOMIC DNA]</scope>
    <source>
        <strain evidence="2 3">D78</strain>
    </source>
</reference>
<proteinExistence type="predicted"/>
<accession>A0ABU5E787</accession>
<name>A0ABU5E787_9PROT</name>
<gene>
    <name evidence="2" type="ORF">SMD27_02595</name>
</gene>
<keyword evidence="3" id="KW-1185">Reference proteome</keyword>